<evidence type="ECO:0000313" key="2">
    <source>
        <dbReference type="EMBL" id="KAF3575363.1"/>
    </source>
</evidence>
<accession>A0A8S9RQW0</accession>
<sequence length="115" mass="12457">MTSNKSITLLKDVEPFKSCWCVQGGDEHPGDGMPGGDALKRSPLGLNSRDLKQSGCSGDSNVEGERATTGLNSRDLKKTILYVFTMRITSHGNYFGNEVDAVKLIGSNTIYNQSQ</sequence>
<protein>
    <submittedName>
        <fullName evidence="2">Uncharacterized protein</fullName>
    </submittedName>
</protein>
<gene>
    <name evidence="2" type="ORF">F2Q69_00060184</name>
</gene>
<evidence type="ECO:0000256" key="1">
    <source>
        <dbReference type="SAM" id="MobiDB-lite"/>
    </source>
</evidence>
<evidence type="ECO:0000313" key="3">
    <source>
        <dbReference type="Proteomes" id="UP000712600"/>
    </source>
</evidence>
<organism evidence="2 3">
    <name type="scientific">Brassica cretica</name>
    <name type="common">Mustard</name>
    <dbReference type="NCBI Taxonomy" id="69181"/>
    <lineage>
        <taxon>Eukaryota</taxon>
        <taxon>Viridiplantae</taxon>
        <taxon>Streptophyta</taxon>
        <taxon>Embryophyta</taxon>
        <taxon>Tracheophyta</taxon>
        <taxon>Spermatophyta</taxon>
        <taxon>Magnoliopsida</taxon>
        <taxon>eudicotyledons</taxon>
        <taxon>Gunneridae</taxon>
        <taxon>Pentapetalae</taxon>
        <taxon>rosids</taxon>
        <taxon>malvids</taxon>
        <taxon>Brassicales</taxon>
        <taxon>Brassicaceae</taxon>
        <taxon>Brassiceae</taxon>
        <taxon>Brassica</taxon>
    </lineage>
</organism>
<dbReference type="Proteomes" id="UP000712600">
    <property type="component" value="Unassembled WGS sequence"/>
</dbReference>
<dbReference type="EMBL" id="QGKX02000095">
    <property type="protein sequence ID" value="KAF3575363.1"/>
    <property type="molecule type" value="Genomic_DNA"/>
</dbReference>
<proteinExistence type="predicted"/>
<dbReference type="AlphaFoldDB" id="A0A8S9RQW0"/>
<reference evidence="2" key="1">
    <citation type="submission" date="2019-12" db="EMBL/GenBank/DDBJ databases">
        <title>Genome sequencing and annotation of Brassica cretica.</title>
        <authorList>
            <person name="Studholme D.J."/>
            <person name="Sarris P."/>
        </authorList>
    </citation>
    <scope>NUCLEOTIDE SEQUENCE</scope>
    <source>
        <strain evidence="2">PFS-109/04</strain>
        <tissue evidence="2">Leaf</tissue>
    </source>
</reference>
<name>A0A8S9RQW0_BRACR</name>
<feature type="region of interest" description="Disordered" evidence="1">
    <location>
        <begin position="50"/>
        <end position="69"/>
    </location>
</feature>
<comment type="caution">
    <text evidence="2">The sequence shown here is derived from an EMBL/GenBank/DDBJ whole genome shotgun (WGS) entry which is preliminary data.</text>
</comment>